<keyword evidence="2" id="KW-1185">Reference proteome</keyword>
<organism evidence="1 2">
    <name type="scientific">Chryseobacterium gambrini</name>
    <dbReference type="NCBI Taxonomy" id="373672"/>
    <lineage>
        <taxon>Bacteria</taxon>
        <taxon>Pseudomonadati</taxon>
        <taxon>Bacteroidota</taxon>
        <taxon>Flavobacteriia</taxon>
        <taxon>Flavobacteriales</taxon>
        <taxon>Weeksellaceae</taxon>
        <taxon>Chryseobacterium group</taxon>
        <taxon>Chryseobacterium</taxon>
    </lineage>
</organism>
<dbReference type="InterPro" id="IPR050708">
    <property type="entry name" value="T6SS_VgrG/RHS"/>
</dbReference>
<dbReference type="NCBIfam" id="TIGR03696">
    <property type="entry name" value="Rhs_assc_core"/>
    <property type="match status" value="1"/>
</dbReference>
<gene>
    <name evidence="1" type="ORF">CRDW_08230</name>
</gene>
<dbReference type="PANTHER" id="PTHR32305:SF15">
    <property type="entry name" value="PROTEIN RHSA-RELATED"/>
    <property type="match status" value="1"/>
</dbReference>
<dbReference type="PANTHER" id="PTHR32305">
    <property type="match status" value="1"/>
</dbReference>
<sequence>MGNTRVSFGRNSAGALEIVDANDYYPFGMNHLKSGNSFFGASSYKNYKYNGKELQETGMYDYGARFYMADIGRWGVVDPLAETSRRWSPYTYAFNNPIRFIDPDGRSGKDIIILTANGSFKASKELMYKTEEGRRIWDKYGTSKTEDIYIGSKNFGLNSSTVAETVNDTRAMGFIKNETLSIPESYNNFSEFNSLDISKSGDKKIHLVSLNENFFKEESSDLKYTATFTDDEGNSKSIKYNNYDLSETIYHEIKAHIEDSTGDSDQDHVKYGTTAFRLTAPTTSGSPAEKIINQLVKVREDAKKDNTKKN</sequence>
<dbReference type="EMBL" id="AP029022">
    <property type="protein sequence ID" value="BEV03449.1"/>
    <property type="molecule type" value="Genomic_DNA"/>
</dbReference>
<evidence type="ECO:0000313" key="2">
    <source>
        <dbReference type="Proteomes" id="UP001380186"/>
    </source>
</evidence>
<dbReference type="RefSeq" id="WP_338614358.1">
    <property type="nucleotide sequence ID" value="NZ_AP029022.1"/>
</dbReference>
<dbReference type="Gene3D" id="2.180.10.10">
    <property type="entry name" value="RHS repeat-associated core"/>
    <property type="match status" value="1"/>
</dbReference>
<protein>
    <submittedName>
        <fullName evidence="1">RHS repeat-associated core domain-containing protein</fullName>
    </submittedName>
</protein>
<proteinExistence type="predicted"/>
<dbReference type="InterPro" id="IPR022385">
    <property type="entry name" value="Rhs_assc_core"/>
</dbReference>
<dbReference type="Proteomes" id="UP001380186">
    <property type="component" value="Chromosome"/>
</dbReference>
<name>A0ABN7CAS2_9FLAO</name>
<accession>A0ABN7CAS2</accession>
<reference evidence="1 2" key="1">
    <citation type="journal article" date="2020" name="Microbes Environ.">
        <title>Synthetic bacterial community of duckweed: a simple and stable system to study plant-microbe interactions.</title>
        <authorList>
            <person name="Ishizawa H."/>
            <person name="Tada M."/>
            <person name="Kuroda M."/>
            <person name="Inoue D."/>
            <person name="Futamata H."/>
            <person name="Ike M."/>
        </authorList>
    </citation>
    <scope>NUCLEOTIDE SEQUENCE [LARGE SCALE GENOMIC DNA]</scope>
    <source>
        <strain evidence="1 2">DW100</strain>
    </source>
</reference>
<evidence type="ECO:0000313" key="1">
    <source>
        <dbReference type="EMBL" id="BEV03449.1"/>
    </source>
</evidence>